<dbReference type="CDD" id="cd00038">
    <property type="entry name" value="CAP_ED"/>
    <property type="match status" value="1"/>
</dbReference>
<dbReference type="InterPro" id="IPR018490">
    <property type="entry name" value="cNMP-bd_dom_sf"/>
</dbReference>
<dbReference type="Pfam" id="PF00027">
    <property type="entry name" value="cNMP_binding"/>
    <property type="match status" value="1"/>
</dbReference>
<dbReference type="InterPro" id="IPR000595">
    <property type="entry name" value="cNMP-bd_dom"/>
</dbReference>
<sequence>MRIDDIKEILSQHPVFRAFDDETLELLAGCARNEHFRADDRIFAEGDPAGKVFLLRQGDVAVEIATSERSPIIVETLHAGDVLGWAWMVPPYRHMSDARAVSDVRAVSLGATCMRAKCDANPVLGYRMFQHLLPHMAARVQVLRLQLLDMYGPKEG</sequence>
<dbReference type="Proteomes" id="UP000474957">
    <property type="component" value="Unassembled WGS sequence"/>
</dbReference>
<organism evidence="2 3">
    <name type="scientific">Halovulum marinum</name>
    <dbReference type="NCBI Taxonomy" id="2662447"/>
    <lineage>
        <taxon>Bacteria</taxon>
        <taxon>Pseudomonadati</taxon>
        <taxon>Pseudomonadota</taxon>
        <taxon>Alphaproteobacteria</taxon>
        <taxon>Rhodobacterales</taxon>
        <taxon>Paracoccaceae</taxon>
        <taxon>Halovulum</taxon>
    </lineage>
</organism>
<dbReference type="AlphaFoldDB" id="A0A6L5Z6X2"/>
<evidence type="ECO:0000313" key="3">
    <source>
        <dbReference type="Proteomes" id="UP000474957"/>
    </source>
</evidence>
<evidence type="ECO:0000313" key="2">
    <source>
        <dbReference type="EMBL" id="MSU91765.1"/>
    </source>
</evidence>
<gene>
    <name evidence="2" type="ORF">GE300_19495</name>
</gene>
<protein>
    <submittedName>
        <fullName evidence="2">Cyclic nucleotide-binding domain-containing protein</fullName>
    </submittedName>
</protein>
<proteinExistence type="predicted"/>
<dbReference type="SUPFAM" id="SSF51206">
    <property type="entry name" value="cAMP-binding domain-like"/>
    <property type="match status" value="1"/>
</dbReference>
<dbReference type="PROSITE" id="PS50042">
    <property type="entry name" value="CNMP_BINDING_3"/>
    <property type="match status" value="1"/>
</dbReference>
<evidence type="ECO:0000259" key="1">
    <source>
        <dbReference type="PROSITE" id="PS50042"/>
    </source>
</evidence>
<keyword evidence="3" id="KW-1185">Reference proteome</keyword>
<dbReference type="EMBL" id="WIND01000025">
    <property type="protein sequence ID" value="MSU91765.1"/>
    <property type="molecule type" value="Genomic_DNA"/>
</dbReference>
<feature type="domain" description="Cyclic nucleotide-binding" evidence="1">
    <location>
        <begin position="15"/>
        <end position="135"/>
    </location>
</feature>
<reference evidence="2 3" key="1">
    <citation type="submission" date="2019-10" db="EMBL/GenBank/DDBJ databases">
        <title>Cognatihalovulum marinum gen. nov. sp. nov., a new member of the family Rhodobacteraceae isolated from deep seawater of the Northwest Indian Ocean.</title>
        <authorList>
            <person name="Ruan C."/>
            <person name="Wang J."/>
            <person name="Zheng X."/>
            <person name="Song L."/>
            <person name="Zhu Y."/>
            <person name="Huang Y."/>
            <person name="Lu Z."/>
            <person name="Du W."/>
            <person name="Huang L."/>
            <person name="Dai X."/>
        </authorList>
    </citation>
    <scope>NUCLEOTIDE SEQUENCE [LARGE SCALE GENOMIC DNA]</scope>
    <source>
        <strain evidence="2 3">2CG4</strain>
    </source>
</reference>
<dbReference type="InterPro" id="IPR014710">
    <property type="entry name" value="RmlC-like_jellyroll"/>
</dbReference>
<name>A0A6L5Z6X2_9RHOB</name>
<comment type="caution">
    <text evidence="2">The sequence shown here is derived from an EMBL/GenBank/DDBJ whole genome shotgun (WGS) entry which is preliminary data.</text>
</comment>
<accession>A0A6L5Z6X2</accession>
<dbReference type="Gene3D" id="2.60.120.10">
    <property type="entry name" value="Jelly Rolls"/>
    <property type="match status" value="1"/>
</dbReference>
<dbReference type="SMART" id="SM00100">
    <property type="entry name" value="cNMP"/>
    <property type="match status" value="1"/>
</dbReference>